<dbReference type="Pfam" id="PF00126">
    <property type="entry name" value="HTH_1"/>
    <property type="match status" value="1"/>
</dbReference>
<comment type="similarity">
    <text evidence="1">Belongs to the LysR transcriptional regulatory family.</text>
</comment>
<keyword evidence="3" id="KW-0238">DNA-binding</keyword>
<dbReference type="GO" id="GO:0003700">
    <property type="term" value="F:DNA-binding transcription factor activity"/>
    <property type="evidence" value="ECO:0007669"/>
    <property type="project" value="InterPro"/>
</dbReference>
<dbReference type="NCBIfam" id="NF002964">
    <property type="entry name" value="PRK03635.1"/>
    <property type="match status" value="1"/>
</dbReference>
<dbReference type="SUPFAM" id="SSF46785">
    <property type="entry name" value="Winged helix' DNA-binding domain"/>
    <property type="match status" value="1"/>
</dbReference>
<comment type="caution">
    <text evidence="6">The sequence shown here is derived from an EMBL/GenBank/DDBJ whole genome shotgun (WGS) entry which is preliminary data.</text>
</comment>
<gene>
    <name evidence="6" type="ORF">C884_02011</name>
</gene>
<proteinExistence type="inferred from homology"/>
<dbReference type="Gene3D" id="3.40.190.290">
    <property type="match status" value="1"/>
</dbReference>
<dbReference type="InterPro" id="IPR050176">
    <property type="entry name" value="LTTR"/>
</dbReference>
<name>M2WEY3_9MICC</name>
<dbReference type="PRINTS" id="PR00039">
    <property type="entry name" value="HTHLYSR"/>
</dbReference>
<sequence length="290" mass="30864">MDIEQLRTLVAAVDEGAFDRAAARLSISPPAVSQRIKALESQTGRVLLRRTAPVRPTEPGEAVLRMARQVLSLHDAARVELGMDQAESTPLDVAVNADSLATWFRPVLAELAAPGTGISVRLRAEDQDHSRRLLLAGEVAAAITTSSAPVTGCRTIPLGAMVYEPRAAASLLEHSGPQPDLARLPVVVYDDKDDLQFAALHRAGITGRPPEHRVPSAEAFVRAIADGIGWGMVPRLQLPGAPFAAADTPLLPVPGLHPEAVSLHLQRWSTALPALAQLEDAVRRGARALL</sequence>
<dbReference type="Proteomes" id="UP000009877">
    <property type="component" value="Unassembled WGS sequence"/>
</dbReference>
<dbReference type="InterPro" id="IPR000847">
    <property type="entry name" value="LysR_HTH_N"/>
</dbReference>
<evidence type="ECO:0000256" key="4">
    <source>
        <dbReference type="ARBA" id="ARBA00023163"/>
    </source>
</evidence>
<evidence type="ECO:0000313" key="7">
    <source>
        <dbReference type="Proteomes" id="UP000009877"/>
    </source>
</evidence>
<organism evidence="6 7">
    <name type="scientific">Kocuria palustris PEL</name>
    <dbReference type="NCBI Taxonomy" id="1236550"/>
    <lineage>
        <taxon>Bacteria</taxon>
        <taxon>Bacillati</taxon>
        <taxon>Actinomycetota</taxon>
        <taxon>Actinomycetes</taxon>
        <taxon>Micrococcales</taxon>
        <taxon>Micrococcaceae</taxon>
        <taxon>Kocuria</taxon>
    </lineage>
</organism>
<dbReference type="Gene3D" id="1.10.10.10">
    <property type="entry name" value="Winged helix-like DNA-binding domain superfamily/Winged helix DNA-binding domain"/>
    <property type="match status" value="1"/>
</dbReference>
<dbReference type="InterPro" id="IPR005119">
    <property type="entry name" value="LysR_subst-bd"/>
</dbReference>
<dbReference type="PANTHER" id="PTHR30579:SF2">
    <property type="entry name" value="HTH-TYPE TRANSCRIPTIONAL REGULATOR ARGP"/>
    <property type="match status" value="1"/>
</dbReference>
<dbReference type="EMBL" id="ANHZ02000005">
    <property type="protein sequence ID" value="EME37097.1"/>
    <property type="molecule type" value="Genomic_DNA"/>
</dbReference>
<evidence type="ECO:0000256" key="3">
    <source>
        <dbReference type="ARBA" id="ARBA00023125"/>
    </source>
</evidence>
<evidence type="ECO:0000256" key="2">
    <source>
        <dbReference type="ARBA" id="ARBA00023015"/>
    </source>
</evidence>
<dbReference type="GO" id="GO:0003677">
    <property type="term" value="F:DNA binding"/>
    <property type="evidence" value="ECO:0007669"/>
    <property type="project" value="UniProtKB-KW"/>
</dbReference>
<dbReference type="PANTHER" id="PTHR30579">
    <property type="entry name" value="TRANSCRIPTIONAL REGULATOR"/>
    <property type="match status" value="1"/>
</dbReference>
<dbReference type="InterPro" id="IPR036390">
    <property type="entry name" value="WH_DNA-bd_sf"/>
</dbReference>
<accession>M2WEY3</accession>
<dbReference type="STRING" id="71999.KPaMU14_12085"/>
<protein>
    <recommendedName>
        <fullName evidence="5">HTH lysR-type domain-containing protein</fullName>
    </recommendedName>
</protein>
<feature type="domain" description="HTH lysR-type" evidence="5">
    <location>
        <begin position="1"/>
        <end position="57"/>
    </location>
</feature>
<reference evidence="6 7" key="1">
    <citation type="journal article" date="2014" name="Genome Announc.">
        <title>Draft Genome Sequence of Kocuria palustris PEL.</title>
        <authorList>
            <person name="Sharma G."/>
            <person name="Khatri I."/>
            <person name="Subramanian S."/>
        </authorList>
    </citation>
    <scope>NUCLEOTIDE SEQUENCE [LARGE SCALE GENOMIC DNA]</scope>
    <source>
        <strain evidence="6 7">PEL</strain>
    </source>
</reference>
<keyword evidence="7" id="KW-1185">Reference proteome</keyword>
<dbReference type="RefSeq" id="WP_006214009.1">
    <property type="nucleotide sequence ID" value="NZ_ANHZ02000005.1"/>
</dbReference>
<keyword evidence="2" id="KW-0805">Transcription regulation</keyword>
<evidence type="ECO:0000259" key="5">
    <source>
        <dbReference type="PROSITE" id="PS50931"/>
    </source>
</evidence>
<dbReference type="SUPFAM" id="SSF53850">
    <property type="entry name" value="Periplasmic binding protein-like II"/>
    <property type="match status" value="1"/>
</dbReference>
<dbReference type="InterPro" id="IPR036388">
    <property type="entry name" value="WH-like_DNA-bd_sf"/>
</dbReference>
<keyword evidence="4" id="KW-0804">Transcription</keyword>
<dbReference type="PROSITE" id="PS50931">
    <property type="entry name" value="HTH_LYSR"/>
    <property type="match status" value="1"/>
</dbReference>
<evidence type="ECO:0000256" key="1">
    <source>
        <dbReference type="ARBA" id="ARBA00009437"/>
    </source>
</evidence>
<evidence type="ECO:0000313" key="6">
    <source>
        <dbReference type="EMBL" id="EME37097.1"/>
    </source>
</evidence>
<dbReference type="Pfam" id="PF03466">
    <property type="entry name" value="LysR_substrate"/>
    <property type="match status" value="1"/>
</dbReference>
<dbReference type="AlphaFoldDB" id="M2WEY3"/>